<feature type="chain" id="PRO_5042841133" evidence="1">
    <location>
        <begin position="22"/>
        <end position="349"/>
    </location>
</feature>
<dbReference type="Proteomes" id="UP000595220">
    <property type="component" value="Chromosome"/>
</dbReference>
<dbReference type="AlphaFoldDB" id="A0AAP9YCD4"/>
<reference evidence="3 4" key="1">
    <citation type="submission" date="2020-12" db="EMBL/GenBank/DDBJ databases">
        <title>FDA dAtabase for Regulatory Grade micrObial Sequences (FDA-ARGOS): Supporting development and validation of Infectious Disease Dx tests.</title>
        <authorList>
            <person name="Sproer C."/>
            <person name="Gronow S."/>
            <person name="Severitt S."/>
            <person name="Schroder I."/>
            <person name="Tallon L."/>
            <person name="Sadzewicz L."/>
            <person name="Zhao X."/>
            <person name="Boylan J."/>
            <person name="Ott S."/>
            <person name="Bowen H."/>
            <person name="Vavikolanu K."/>
            <person name="Mehta A."/>
            <person name="Aluvathingal J."/>
            <person name="Nadendla S."/>
            <person name="Lowell S."/>
            <person name="Myers T."/>
            <person name="Yan Y."/>
            <person name="Sichtig H."/>
        </authorList>
    </citation>
    <scope>NUCLEOTIDE SEQUENCE [LARGE SCALE GENOMIC DNA]</scope>
    <source>
        <strain evidence="3 4">FDAARGOS_985</strain>
    </source>
</reference>
<dbReference type="Gene3D" id="3.40.190.10">
    <property type="entry name" value="Periplasmic binding protein-like II"/>
    <property type="match status" value="2"/>
</dbReference>
<dbReference type="PANTHER" id="PTHR31528">
    <property type="entry name" value="4-AMINO-5-HYDROXYMETHYL-2-METHYLPYRIMIDINE PHOSPHATE SYNTHASE THI11-RELATED"/>
    <property type="match status" value="1"/>
</dbReference>
<feature type="domain" description="SsuA/THI5-like" evidence="2">
    <location>
        <begin position="51"/>
        <end position="263"/>
    </location>
</feature>
<dbReference type="PANTHER" id="PTHR31528:SF15">
    <property type="entry name" value="RIBOFLAVIN-BINDING PROTEIN RIBY"/>
    <property type="match status" value="1"/>
</dbReference>
<dbReference type="Pfam" id="PF09084">
    <property type="entry name" value="NMT1"/>
    <property type="match status" value="1"/>
</dbReference>
<feature type="signal peptide" evidence="1">
    <location>
        <begin position="1"/>
        <end position="21"/>
    </location>
</feature>
<name>A0AAP9YCD4_9ACTO</name>
<dbReference type="RefSeq" id="WP_074632599.1">
    <property type="nucleotide sequence ID" value="NZ_CP066065.1"/>
</dbReference>
<keyword evidence="4" id="KW-1185">Reference proteome</keyword>
<evidence type="ECO:0000256" key="1">
    <source>
        <dbReference type="SAM" id="SignalP"/>
    </source>
</evidence>
<proteinExistence type="predicted"/>
<evidence type="ECO:0000313" key="3">
    <source>
        <dbReference type="EMBL" id="QQC44431.1"/>
    </source>
</evidence>
<evidence type="ECO:0000259" key="2">
    <source>
        <dbReference type="Pfam" id="PF09084"/>
    </source>
</evidence>
<keyword evidence="1" id="KW-0732">Signal</keyword>
<dbReference type="SUPFAM" id="SSF53850">
    <property type="entry name" value="Periplasmic binding protein-like II"/>
    <property type="match status" value="1"/>
</dbReference>
<dbReference type="InterPro" id="IPR027939">
    <property type="entry name" value="NMT1/THI5"/>
</dbReference>
<gene>
    <name evidence="3" type="ORF">I6H42_03285</name>
</gene>
<dbReference type="InterPro" id="IPR015168">
    <property type="entry name" value="SsuA/THI5"/>
</dbReference>
<sequence length="349" mass="35706">MNVSAVLRTVALGACASLILAGCTPGAPSEHRGSTPDGAADVTIGLTYIPNIQFAPVYVAEAQGTYGAAGIHPTIRHHGSDEGLFTALLAGQEDVVIASGDEAAVAASQGLDLVSIGRYYDAYPGTVIVPADSSIKGLADLAGKTIGIPGEYGSNYYAALAAMRDGGLQASDVTISSIGYTQRAALASGQVDAVVGFTNNDAVQMRLAGIDIREIPLGGAATPLVGASIITTHEWADTHPDQAKAIVQATTEAMDAIAADPKVAVEATSKWDTTLTDETALSGAHAVLTATIPLWSGQSGQADGVQDLKRWASMLSFLSSIGVLEGSVDTDSIVTNQFVSTDEERSSQS</sequence>
<evidence type="ECO:0000313" key="4">
    <source>
        <dbReference type="Proteomes" id="UP000595220"/>
    </source>
</evidence>
<dbReference type="EMBL" id="CP066065">
    <property type="protein sequence ID" value="QQC44431.1"/>
    <property type="molecule type" value="Genomic_DNA"/>
</dbReference>
<protein>
    <submittedName>
        <fullName evidence="3">ABC transporter substrate-binding protein</fullName>
    </submittedName>
</protein>
<accession>A0AAP9YCD4</accession>
<organism evidence="3 4">
    <name type="scientific">Schaalia meyeri</name>
    <dbReference type="NCBI Taxonomy" id="52773"/>
    <lineage>
        <taxon>Bacteria</taxon>
        <taxon>Bacillati</taxon>
        <taxon>Actinomycetota</taxon>
        <taxon>Actinomycetes</taxon>
        <taxon>Actinomycetales</taxon>
        <taxon>Actinomycetaceae</taxon>
        <taxon>Schaalia</taxon>
    </lineage>
</organism>
<dbReference type="GO" id="GO:0009228">
    <property type="term" value="P:thiamine biosynthetic process"/>
    <property type="evidence" value="ECO:0007669"/>
    <property type="project" value="InterPro"/>
</dbReference>